<gene>
    <name evidence="4" type="ORF">AAL_06445</name>
</gene>
<dbReference type="AlphaFoldDB" id="A0A167YS06"/>
<dbReference type="Pfam" id="PF11951">
    <property type="entry name" value="Fungal_trans_2"/>
    <property type="match status" value="1"/>
</dbReference>
<dbReference type="GO" id="GO:0000981">
    <property type="term" value="F:DNA-binding transcription factor activity, RNA polymerase II-specific"/>
    <property type="evidence" value="ECO:0007669"/>
    <property type="project" value="InterPro"/>
</dbReference>
<dbReference type="GO" id="GO:0005634">
    <property type="term" value="C:nucleus"/>
    <property type="evidence" value="ECO:0007669"/>
    <property type="project" value="UniProtKB-SubCell"/>
</dbReference>
<proteinExistence type="predicted"/>
<accession>A0A167YS06</accession>
<dbReference type="STRING" id="1081109.A0A167YS06"/>
<dbReference type="InterPro" id="IPR001138">
    <property type="entry name" value="Zn2Cys6_DnaBD"/>
</dbReference>
<dbReference type="PANTHER" id="PTHR37534">
    <property type="entry name" value="TRANSCRIPTIONAL ACTIVATOR PROTEIN UGA3"/>
    <property type="match status" value="1"/>
</dbReference>
<organism evidence="4 5">
    <name type="scientific">Moelleriella libera RCEF 2490</name>
    <dbReference type="NCBI Taxonomy" id="1081109"/>
    <lineage>
        <taxon>Eukaryota</taxon>
        <taxon>Fungi</taxon>
        <taxon>Dikarya</taxon>
        <taxon>Ascomycota</taxon>
        <taxon>Pezizomycotina</taxon>
        <taxon>Sordariomycetes</taxon>
        <taxon>Hypocreomycetidae</taxon>
        <taxon>Hypocreales</taxon>
        <taxon>Clavicipitaceae</taxon>
        <taxon>Moelleriella</taxon>
    </lineage>
</organism>
<feature type="region of interest" description="Disordered" evidence="3">
    <location>
        <begin position="1"/>
        <end position="20"/>
    </location>
</feature>
<dbReference type="EMBL" id="AZGY01000017">
    <property type="protein sequence ID" value="KZZ91691.1"/>
    <property type="molecule type" value="Genomic_DNA"/>
</dbReference>
<keyword evidence="5" id="KW-1185">Reference proteome</keyword>
<evidence type="ECO:0000313" key="5">
    <source>
        <dbReference type="Proteomes" id="UP000078544"/>
    </source>
</evidence>
<name>A0A167YS06_9HYPO</name>
<dbReference type="GO" id="GO:0008270">
    <property type="term" value="F:zinc ion binding"/>
    <property type="evidence" value="ECO:0007669"/>
    <property type="project" value="InterPro"/>
</dbReference>
<dbReference type="CDD" id="cd00067">
    <property type="entry name" value="GAL4"/>
    <property type="match status" value="1"/>
</dbReference>
<comment type="subcellular location">
    <subcellularLocation>
        <location evidence="1">Nucleus</location>
    </subcellularLocation>
</comment>
<evidence type="ECO:0000256" key="1">
    <source>
        <dbReference type="ARBA" id="ARBA00004123"/>
    </source>
</evidence>
<protein>
    <submittedName>
        <fullName evidence="4">Fungal transcriptional regulatory protein</fullName>
    </submittedName>
</protein>
<dbReference type="GO" id="GO:0000976">
    <property type="term" value="F:transcription cis-regulatory region binding"/>
    <property type="evidence" value="ECO:0007669"/>
    <property type="project" value="TreeGrafter"/>
</dbReference>
<keyword evidence="2" id="KW-0539">Nucleus</keyword>
<evidence type="ECO:0000313" key="4">
    <source>
        <dbReference type="EMBL" id="KZZ91691.1"/>
    </source>
</evidence>
<evidence type="ECO:0000256" key="2">
    <source>
        <dbReference type="ARBA" id="ARBA00023242"/>
    </source>
</evidence>
<sequence length="592" mass="66581">MARGSGDFDSTREVKVDEEEPGQAIWRFNYNGATPETRSPISRQRLADDHRRHKKCDERQPVCGPCAVADRCCVFPGKEQRGDAHTDPLATTFQSNGIPVEPNKSPVRTAGAGCCHEDPAAEWTAHVASSCWWDLLANDAGEQADPSNFIHLPPHPIARAEERKSRSLNQHLRVHSSPALLNGQATLPEDLDPESERQEWQRSEDIVLSHFEALLFRHFAERCATWLDLLDPHSLFSTYAIRLALRNVGLMKAILALSANHQTRSASCSMSDSRSDGDDIQVHYYYETLHYVREALQYSSYSHSEELLATTLIISAYEMLEEANGSGNWQRHLKGIFWIQRSQNVDGGCGGLRQSVWWAWLRQDIWAAFREQRPCQTIWTPGKNLDELDKHGLANHALYLLSQAVNYSATARQHQRERASSPLESAWLSKSMQLTNAKQSLLDDLERWKVCFGTEITLRLPVASESSSVFQPIWVHPPSFASALQAYSLALILITLHSPDQTGFDAYVKMQKTLSVAINTICGVAMELRAEGSQVLSAQCLYGAGLCLQEPEKRNQVLHMIEECELRVGWAPMAVWRADLREAWAKADLGNE</sequence>
<dbReference type="PANTHER" id="PTHR37534:SF3">
    <property type="entry name" value="ZN(II)2CYS6 TRANSCRIPTION FACTOR (EUROFUNG)"/>
    <property type="match status" value="1"/>
</dbReference>
<evidence type="ECO:0000256" key="3">
    <source>
        <dbReference type="SAM" id="MobiDB-lite"/>
    </source>
</evidence>
<dbReference type="OrthoDB" id="5319341at2759"/>
<reference evidence="4 5" key="1">
    <citation type="journal article" date="2016" name="Genome Biol. Evol.">
        <title>Divergent and convergent evolution of fungal pathogenicity.</title>
        <authorList>
            <person name="Shang Y."/>
            <person name="Xiao G."/>
            <person name="Zheng P."/>
            <person name="Cen K."/>
            <person name="Zhan S."/>
            <person name="Wang C."/>
        </authorList>
    </citation>
    <scope>NUCLEOTIDE SEQUENCE [LARGE SCALE GENOMIC DNA]</scope>
    <source>
        <strain evidence="4 5">RCEF 2490</strain>
    </source>
</reference>
<comment type="caution">
    <text evidence="4">The sequence shown here is derived from an EMBL/GenBank/DDBJ whole genome shotgun (WGS) entry which is preliminary data.</text>
</comment>
<dbReference type="GO" id="GO:0045944">
    <property type="term" value="P:positive regulation of transcription by RNA polymerase II"/>
    <property type="evidence" value="ECO:0007669"/>
    <property type="project" value="TreeGrafter"/>
</dbReference>
<dbReference type="InterPro" id="IPR021858">
    <property type="entry name" value="Fun_TF"/>
</dbReference>
<dbReference type="Proteomes" id="UP000078544">
    <property type="component" value="Unassembled WGS sequence"/>
</dbReference>